<name>A0A1H3RJG8_9PSEU</name>
<keyword evidence="3" id="KW-1185">Reference proteome</keyword>
<dbReference type="AlphaFoldDB" id="A0A1H3RJG8"/>
<evidence type="ECO:0000313" key="3">
    <source>
        <dbReference type="Proteomes" id="UP000199529"/>
    </source>
</evidence>
<dbReference type="RefSeq" id="WP_143061226.1">
    <property type="nucleotide sequence ID" value="NZ_FNOK01000054.1"/>
</dbReference>
<dbReference type="STRING" id="418495.SAMN05216215_105424"/>
<keyword evidence="1" id="KW-0732">Signal</keyword>
<sequence length="427" mass="45764">MSRRNLLAAALSAAVVTTTLAASPAAAAPAAAPNLNDFVLNNTSGDLQSRVDKLDAQLPKLGVQNILDQANRQGSTGSACTSPALDTMKEPTLRKFCFNAGDTDTTEWIPQGVTTVADAQEDQQWGTKQALLVSWYNKDTSPAKGVRVSFLDPATSKYQHVLLVYPYINSNGNPSYEAVTTPQAGNGGSVHAGGIVWYGNYLYLVDTARGIRVFDMRSIFDLKSATNGDTADQNQVGRQNNVYYGFGYRYVMPQVAGWSNPEGVVDHPADYKCLAGGRQRYSYVSLDRSTNPDTLLTGEYCGDQGDPNLNGRVARWNLDGATGLPSPDGDGIWRAKSALRLPKPRVQGATATDGRWYLSSTGGGTTGPGHLQAALPDKATGAGVLTVDGPERDVAIGVEDLSYWPGKNEVWTVTEHPGKRVLYSVPR</sequence>
<dbReference type="PROSITE" id="PS51318">
    <property type="entry name" value="TAT"/>
    <property type="match status" value="1"/>
</dbReference>
<dbReference type="Proteomes" id="UP000199529">
    <property type="component" value="Unassembled WGS sequence"/>
</dbReference>
<dbReference type="EMBL" id="FNOK01000054">
    <property type="protein sequence ID" value="SDZ25079.1"/>
    <property type="molecule type" value="Genomic_DNA"/>
</dbReference>
<gene>
    <name evidence="2" type="ORF">SAMN05216215_105424</name>
</gene>
<protein>
    <recommendedName>
        <fullName evidence="4">Secreted protein</fullName>
    </recommendedName>
</protein>
<evidence type="ECO:0008006" key="4">
    <source>
        <dbReference type="Google" id="ProtNLM"/>
    </source>
</evidence>
<feature type="chain" id="PRO_5039374762" description="Secreted protein" evidence="1">
    <location>
        <begin position="22"/>
        <end position="427"/>
    </location>
</feature>
<evidence type="ECO:0000313" key="2">
    <source>
        <dbReference type="EMBL" id="SDZ25079.1"/>
    </source>
</evidence>
<organism evidence="2 3">
    <name type="scientific">Saccharopolyspora shandongensis</name>
    <dbReference type="NCBI Taxonomy" id="418495"/>
    <lineage>
        <taxon>Bacteria</taxon>
        <taxon>Bacillati</taxon>
        <taxon>Actinomycetota</taxon>
        <taxon>Actinomycetes</taxon>
        <taxon>Pseudonocardiales</taxon>
        <taxon>Pseudonocardiaceae</taxon>
        <taxon>Saccharopolyspora</taxon>
    </lineage>
</organism>
<accession>A0A1H3RJG8</accession>
<reference evidence="3" key="1">
    <citation type="submission" date="2016-10" db="EMBL/GenBank/DDBJ databases">
        <authorList>
            <person name="Varghese N."/>
            <person name="Submissions S."/>
        </authorList>
    </citation>
    <scope>NUCLEOTIDE SEQUENCE [LARGE SCALE GENOMIC DNA]</scope>
    <source>
        <strain evidence="3">CGMCC 4.3530</strain>
    </source>
</reference>
<dbReference type="InterPro" id="IPR006311">
    <property type="entry name" value="TAT_signal"/>
</dbReference>
<evidence type="ECO:0000256" key="1">
    <source>
        <dbReference type="SAM" id="SignalP"/>
    </source>
</evidence>
<proteinExistence type="predicted"/>
<dbReference type="OrthoDB" id="618894at2"/>
<feature type="signal peptide" evidence="1">
    <location>
        <begin position="1"/>
        <end position="21"/>
    </location>
</feature>